<dbReference type="GO" id="GO:0016460">
    <property type="term" value="C:myosin II complex"/>
    <property type="evidence" value="ECO:0007669"/>
    <property type="project" value="TreeGrafter"/>
</dbReference>
<evidence type="ECO:0000256" key="1">
    <source>
        <dbReference type="ARBA" id="ARBA00022737"/>
    </source>
</evidence>
<dbReference type="OrthoDB" id="343296at2759"/>
<dbReference type="PANTHER" id="PTHR23048">
    <property type="entry name" value="MYOSIN LIGHT CHAIN 1, 3"/>
    <property type="match status" value="1"/>
</dbReference>
<dbReference type="STRING" id="60517.A0A0R3VU07"/>
<dbReference type="FunFam" id="1.10.238.10:FF:000003">
    <property type="entry name" value="Calmodulin A"/>
    <property type="match status" value="1"/>
</dbReference>
<sequence>MPHEDSVSEERFNDIKLKFRPARWPKIDLYADAKEDLLRSFNLFDKDGLGVVSIDSVKVALRALGHEIDAKENEALKLMFPDETIIFGDYLKLLSEWIFNIDQDPDVGKAFSLFDTDGKGYIDLDDLRRVRNRLGYSQEIDDTELIDMLIGSQVFDYWFSGPPKVNDAAQELKAIYEARQDKTRLRKGQGYATSSVGEAGGGTERGSLMVPPAIGMHRRTSSEDAFDPTGLTVDFDKFKRVLQLEAAPPEPI</sequence>
<dbReference type="Proteomes" id="UP000282613">
    <property type="component" value="Unassembled WGS sequence"/>
</dbReference>
<dbReference type="GO" id="GO:0005509">
    <property type="term" value="F:calcium ion binding"/>
    <property type="evidence" value="ECO:0007669"/>
    <property type="project" value="InterPro"/>
</dbReference>
<evidence type="ECO:0000313" key="6">
    <source>
        <dbReference type="WBParaSite" id="TASK_0000076501-mRNA-1"/>
    </source>
</evidence>
<keyword evidence="1" id="KW-0677">Repeat</keyword>
<accession>A0A0R3VU07</accession>
<dbReference type="AlphaFoldDB" id="A0A0R3VU07"/>
<dbReference type="SMART" id="SM00054">
    <property type="entry name" value="EFh"/>
    <property type="match status" value="2"/>
</dbReference>
<dbReference type="InterPro" id="IPR002048">
    <property type="entry name" value="EF_hand_dom"/>
</dbReference>
<dbReference type="WBParaSite" id="TASK_0000076501-mRNA-1">
    <property type="protein sequence ID" value="TASK_0000076501-mRNA-1"/>
    <property type="gene ID" value="TASK_0000076501"/>
</dbReference>
<dbReference type="SUPFAM" id="SSF47473">
    <property type="entry name" value="EF-hand"/>
    <property type="match status" value="1"/>
</dbReference>
<gene>
    <name evidence="4" type="ORF">TASK_LOCUS766</name>
</gene>
<evidence type="ECO:0000256" key="2">
    <source>
        <dbReference type="ARBA" id="ARBA00022837"/>
    </source>
</evidence>
<dbReference type="PROSITE" id="PS50222">
    <property type="entry name" value="EF_HAND_2"/>
    <property type="match status" value="2"/>
</dbReference>
<evidence type="ECO:0000259" key="3">
    <source>
        <dbReference type="PROSITE" id="PS50222"/>
    </source>
</evidence>
<evidence type="ECO:0000313" key="5">
    <source>
        <dbReference type="Proteomes" id="UP000282613"/>
    </source>
</evidence>
<name>A0A0R3VU07_TAEAS</name>
<dbReference type="EMBL" id="UYRS01000118">
    <property type="protein sequence ID" value="VDK21757.1"/>
    <property type="molecule type" value="Genomic_DNA"/>
</dbReference>
<feature type="domain" description="EF-hand" evidence="3">
    <location>
        <begin position="32"/>
        <end position="67"/>
    </location>
</feature>
<dbReference type="InterPro" id="IPR011992">
    <property type="entry name" value="EF-hand-dom_pair"/>
</dbReference>
<keyword evidence="5" id="KW-1185">Reference proteome</keyword>
<dbReference type="PANTHER" id="PTHR23048:SF59">
    <property type="entry name" value="EF-HAND SUPERFAMILY PROTEIN"/>
    <property type="match status" value="1"/>
</dbReference>
<feature type="domain" description="EF-hand" evidence="3">
    <location>
        <begin position="102"/>
        <end position="137"/>
    </location>
</feature>
<evidence type="ECO:0000313" key="4">
    <source>
        <dbReference type="EMBL" id="VDK21757.1"/>
    </source>
</evidence>
<proteinExistence type="predicted"/>
<protein>
    <submittedName>
        <fullName evidence="6">Centrin</fullName>
    </submittedName>
</protein>
<dbReference type="Pfam" id="PF13405">
    <property type="entry name" value="EF-hand_6"/>
    <property type="match status" value="1"/>
</dbReference>
<reference evidence="6" key="1">
    <citation type="submission" date="2017-02" db="UniProtKB">
        <authorList>
            <consortium name="WormBaseParasite"/>
        </authorList>
    </citation>
    <scope>IDENTIFICATION</scope>
</reference>
<reference evidence="4 5" key="2">
    <citation type="submission" date="2018-11" db="EMBL/GenBank/DDBJ databases">
        <authorList>
            <consortium name="Pathogen Informatics"/>
        </authorList>
    </citation>
    <scope>NUCLEOTIDE SEQUENCE [LARGE SCALE GENOMIC DNA]</scope>
</reference>
<dbReference type="InterPro" id="IPR050230">
    <property type="entry name" value="CALM/Myosin/TropC-like"/>
</dbReference>
<organism evidence="6">
    <name type="scientific">Taenia asiatica</name>
    <name type="common">Asian tapeworm</name>
    <dbReference type="NCBI Taxonomy" id="60517"/>
    <lineage>
        <taxon>Eukaryota</taxon>
        <taxon>Metazoa</taxon>
        <taxon>Spiralia</taxon>
        <taxon>Lophotrochozoa</taxon>
        <taxon>Platyhelminthes</taxon>
        <taxon>Cestoda</taxon>
        <taxon>Eucestoda</taxon>
        <taxon>Cyclophyllidea</taxon>
        <taxon>Taeniidae</taxon>
        <taxon>Taenia</taxon>
    </lineage>
</organism>
<dbReference type="Gene3D" id="1.10.238.10">
    <property type="entry name" value="EF-hand"/>
    <property type="match status" value="2"/>
</dbReference>
<keyword evidence="2" id="KW-0106">Calcium</keyword>